<comment type="caution">
    <text evidence="1">The sequence shown here is derived from an EMBL/GenBank/DDBJ whole genome shotgun (WGS) entry which is preliminary data.</text>
</comment>
<dbReference type="Proteomes" id="UP001229421">
    <property type="component" value="Unassembled WGS sequence"/>
</dbReference>
<proteinExistence type="predicted"/>
<sequence length="76" mass="8800">MTIRKRRGLKPSMRYKSEIKTVNTLKYEKVETRRGGTGEAGDVFDMNKALFFNYAKFTGVAFLLTRYMLTIGKRVV</sequence>
<keyword evidence="2" id="KW-1185">Reference proteome</keyword>
<name>A0AAD8P725_TARER</name>
<dbReference type="AlphaFoldDB" id="A0AAD8P725"/>
<organism evidence="1 2">
    <name type="scientific">Tagetes erecta</name>
    <name type="common">African marigold</name>
    <dbReference type="NCBI Taxonomy" id="13708"/>
    <lineage>
        <taxon>Eukaryota</taxon>
        <taxon>Viridiplantae</taxon>
        <taxon>Streptophyta</taxon>
        <taxon>Embryophyta</taxon>
        <taxon>Tracheophyta</taxon>
        <taxon>Spermatophyta</taxon>
        <taxon>Magnoliopsida</taxon>
        <taxon>eudicotyledons</taxon>
        <taxon>Gunneridae</taxon>
        <taxon>Pentapetalae</taxon>
        <taxon>asterids</taxon>
        <taxon>campanulids</taxon>
        <taxon>Asterales</taxon>
        <taxon>Asteraceae</taxon>
        <taxon>Asteroideae</taxon>
        <taxon>Heliantheae alliance</taxon>
        <taxon>Tageteae</taxon>
        <taxon>Tagetes</taxon>
    </lineage>
</organism>
<gene>
    <name evidence="1" type="ORF">QVD17_00267</name>
</gene>
<dbReference type="EMBL" id="JAUHHV010000001">
    <property type="protein sequence ID" value="KAK1434522.1"/>
    <property type="molecule type" value="Genomic_DNA"/>
</dbReference>
<protein>
    <submittedName>
        <fullName evidence="1">Uncharacterized protein</fullName>
    </submittedName>
</protein>
<reference evidence="1" key="1">
    <citation type="journal article" date="2023" name="bioRxiv">
        <title>Improved chromosome-level genome assembly for marigold (Tagetes erecta).</title>
        <authorList>
            <person name="Jiang F."/>
            <person name="Yuan L."/>
            <person name="Wang S."/>
            <person name="Wang H."/>
            <person name="Xu D."/>
            <person name="Wang A."/>
            <person name="Fan W."/>
        </authorList>
    </citation>
    <scope>NUCLEOTIDE SEQUENCE</scope>
    <source>
        <strain evidence="1">WSJ</strain>
        <tissue evidence="1">Leaf</tissue>
    </source>
</reference>
<evidence type="ECO:0000313" key="2">
    <source>
        <dbReference type="Proteomes" id="UP001229421"/>
    </source>
</evidence>
<accession>A0AAD8P725</accession>
<evidence type="ECO:0000313" key="1">
    <source>
        <dbReference type="EMBL" id="KAK1434522.1"/>
    </source>
</evidence>